<accession>X1TXM1</accession>
<proteinExistence type="predicted"/>
<reference evidence="1" key="1">
    <citation type="journal article" date="2014" name="Front. Microbiol.">
        <title>High frequency of phylogenetically diverse reductive dehalogenase-homologous genes in deep subseafloor sedimentary metagenomes.</title>
        <authorList>
            <person name="Kawai M."/>
            <person name="Futagami T."/>
            <person name="Toyoda A."/>
            <person name="Takaki Y."/>
            <person name="Nishi S."/>
            <person name="Hori S."/>
            <person name="Arai W."/>
            <person name="Tsubouchi T."/>
            <person name="Morono Y."/>
            <person name="Uchiyama I."/>
            <person name="Ito T."/>
            <person name="Fujiyama A."/>
            <person name="Inagaki F."/>
            <person name="Takami H."/>
        </authorList>
    </citation>
    <scope>NUCLEOTIDE SEQUENCE</scope>
    <source>
        <strain evidence="1">Expedition CK06-06</strain>
    </source>
</reference>
<dbReference type="Gene3D" id="3.20.20.210">
    <property type="match status" value="1"/>
</dbReference>
<dbReference type="EMBL" id="BARW01023476">
    <property type="protein sequence ID" value="GAI96116.1"/>
    <property type="molecule type" value="Genomic_DNA"/>
</dbReference>
<dbReference type="InterPro" id="IPR038071">
    <property type="entry name" value="UROD/MetE-like_sf"/>
</dbReference>
<protein>
    <recommendedName>
        <fullName evidence="2">Uroporphyrinogen decarboxylase (URO-D) domain-containing protein</fullName>
    </recommendedName>
</protein>
<organism evidence="1">
    <name type="scientific">marine sediment metagenome</name>
    <dbReference type="NCBI Taxonomy" id="412755"/>
    <lineage>
        <taxon>unclassified sequences</taxon>
        <taxon>metagenomes</taxon>
        <taxon>ecological metagenomes</taxon>
    </lineage>
</organism>
<sequence length="172" mass="19944">TEGLKKIIGEEKKNCYHGHALSRGIYMRNGGTRISEDSATLISPRHIDKFVIPYDEKALKAFGGGFIHFCGKNDYLLESFLNLSEVRTINLGNPEMYDFNSTMQKFLNYGKCYFGLWPKKKKETLEEYIYRIKQVTAGGKRGLILHFDEAMFSEYSCQEILQKWKEIMRSSN</sequence>
<name>X1TXM1_9ZZZZ</name>
<feature type="non-terminal residue" evidence="1">
    <location>
        <position position="1"/>
    </location>
</feature>
<gene>
    <name evidence="1" type="ORF">S12H4_38926</name>
</gene>
<dbReference type="AlphaFoldDB" id="X1TXM1"/>
<evidence type="ECO:0008006" key="2">
    <source>
        <dbReference type="Google" id="ProtNLM"/>
    </source>
</evidence>
<evidence type="ECO:0000313" key="1">
    <source>
        <dbReference type="EMBL" id="GAI96116.1"/>
    </source>
</evidence>
<comment type="caution">
    <text evidence="1">The sequence shown here is derived from an EMBL/GenBank/DDBJ whole genome shotgun (WGS) entry which is preliminary data.</text>
</comment>